<keyword evidence="4" id="KW-1185">Reference proteome</keyword>
<dbReference type="Proteomes" id="UP000317093">
    <property type="component" value="Chromosome"/>
</dbReference>
<feature type="region of interest" description="Disordered" evidence="1">
    <location>
        <begin position="443"/>
        <end position="474"/>
    </location>
</feature>
<organism evidence="3 4">
    <name type="scientific">Kolteria novifilia</name>
    <dbReference type="NCBI Taxonomy" id="2527975"/>
    <lineage>
        <taxon>Bacteria</taxon>
        <taxon>Pseudomonadati</taxon>
        <taxon>Planctomycetota</taxon>
        <taxon>Planctomycetia</taxon>
        <taxon>Kolteriales</taxon>
        <taxon>Kolteriaceae</taxon>
        <taxon>Kolteria</taxon>
    </lineage>
</organism>
<dbReference type="RefSeq" id="WP_145256195.1">
    <property type="nucleotide sequence ID" value="NZ_CP036279.1"/>
</dbReference>
<gene>
    <name evidence="3" type="ORF">Pan216_12480</name>
</gene>
<proteinExistence type="predicted"/>
<evidence type="ECO:0000313" key="3">
    <source>
        <dbReference type="EMBL" id="QDU60409.1"/>
    </source>
</evidence>
<dbReference type="KEGG" id="knv:Pan216_12480"/>
<evidence type="ECO:0000256" key="1">
    <source>
        <dbReference type="SAM" id="MobiDB-lite"/>
    </source>
</evidence>
<dbReference type="OrthoDB" id="240932at2"/>
<feature type="compositionally biased region" description="Polar residues" evidence="1">
    <location>
        <begin position="446"/>
        <end position="474"/>
    </location>
</feature>
<feature type="chain" id="PRO_5022055076" description="Neutral/alkaline non-lysosomal ceramidase" evidence="2">
    <location>
        <begin position="32"/>
        <end position="474"/>
    </location>
</feature>
<name>A0A518B088_9BACT</name>
<dbReference type="AlphaFoldDB" id="A0A518B088"/>
<feature type="signal peptide" evidence="2">
    <location>
        <begin position="1"/>
        <end position="31"/>
    </location>
</feature>
<keyword evidence="2" id="KW-0732">Signal</keyword>
<dbReference type="EMBL" id="CP036279">
    <property type="protein sequence ID" value="QDU60409.1"/>
    <property type="molecule type" value="Genomic_DNA"/>
</dbReference>
<protein>
    <recommendedName>
        <fullName evidence="5">Neutral/alkaline non-lysosomal ceramidase</fullName>
    </recommendedName>
</protein>
<reference evidence="3 4" key="1">
    <citation type="submission" date="2019-02" db="EMBL/GenBank/DDBJ databases">
        <title>Deep-cultivation of Planctomycetes and their phenomic and genomic characterization uncovers novel biology.</title>
        <authorList>
            <person name="Wiegand S."/>
            <person name="Jogler M."/>
            <person name="Boedeker C."/>
            <person name="Pinto D."/>
            <person name="Vollmers J."/>
            <person name="Rivas-Marin E."/>
            <person name="Kohn T."/>
            <person name="Peeters S.H."/>
            <person name="Heuer A."/>
            <person name="Rast P."/>
            <person name="Oberbeckmann S."/>
            <person name="Bunk B."/>
            <person name="Jeske O."/>
            <person name="Meyerdierks A."/>
            <person name="Storesund J.E."/>
            <person name="Kallscheuer N."/>
            <person name="Luecker S."/>
            <person name="Lage O.M."/>
            <person name="Pohl T."/>
            <person name="Merkel B.J."/>
            <person name="Hornburger P."/>
            <person name="Mueller R.-W."/>
            <person name="Bruemmer F."/>
            <person name="Labrenz M."/>
            <person name="Spormann A.M."/>
            <person name="Op den Camp H."/>
            <person name="Overmann J."/>
            <person name="Amann R."/>
            <person name="Jetten M.S.M."/>
            <person name="Mascher T."/>
            <person name="Medema M.H."/>
            <person name="Devos D.P."/>
            <person name="Kaster A.-K."/>
            <person name="Ovreas L."/>
            <person name="Rohde M."/>
            <person name="Galperin M.Y."/>
            <person name="Jogler C."/>
        </authorList>
    </citation>
    <scope>NUCLEOTIDE SEQUENCE [LARGE SCALE GENOMIC DNA]</scope>
    <source>
        <strain evidence="3 4">Pan216</strain>
    </source>
</reference>
<sequence precursor="true">MLGDTSFRRTALRYCLWSFLAGGLLSPSAGAAAETLEVGFAAEDITPTLSGDRPVWIAGNGLERRATKVLDPLYARALVLKDGDQEIALVSVDSIGLQYDVTKRVRKRLPELDYVMVASTHSHSTPDVIGLWGPSRRESGKDPAYVRLIEDKIVAAVTSARSSTNPATASFGTAQDKSLLYDPRPPYVYDDILRTLMFRHAKTNQPLAIVVQWGAHPECTSARSSFLSADYPATLLAELQKEYGCPGLFFVGATGGLMMPNLRPLRERSGSESLTIEEGMAEYGKAVTSLARKALAESEPIKLMPMKPVVKRRSLPLTNPKFIGALSIGLLERPIYLWTGDSSELGRQVPSRQTGSLIAIETEAGWLQLGQLRILLIPGEIHPELVYGGVVDPPDLRLDFPDAPIEPPLAKEMPDRRWMLFGLANDEIGYIIPKRQWDSRKPFAYTGSSNSPPYGEQNSVGQQASSVLRVTTTD</sequence>
<accession>A0A518B088</accession>
<evidence type="ECO:0000313" key="4">
    <source>
        <dbReference type="Proteomes" id="UP000317093"/>
    </source>
</evidence>
<evidence type="ECO:0008006" key="5">
    <source>
        <dbReference type="Google" id="ProtNLM"/>
    </source>
</evidence>
<evidence type="ECO:0000256" key="2">
    <source>
        <dbReference type="SAM" id="SignalP"/>
    </source>
</evidence>